<comment type="caution">
    <text evidence="1">The sequence shown here is derived from an EMBL/GenBank/DDBJ whole genome shotgun (WGS) entry which is preliminary data.</text>
</comment>
<proteinExistence type="predicted"/>
<sequence length="125" mass="13341">MLREFTCIICPNGCEITAGVEDNQIISIEGALCPKGETYVNQELTDPRRNIATSVLVKGGELPLASVRLTNPIPKARIFDAMAEIRGIAVEAPVEAGTVVIRGILGLDSDVIVTKGVGRRQLPES</sequence>
<accession>A0A413F8A9</accession>
<dbReference type="SUPFAM" id="SSF53706">
    <property type="entry name" value="Formate dehydrogenase/DMSO reductase, domains 1-3"/>
    <property type="match status" value="1"/>
</dbReference>
<dbReference type="RefSeq" id="WP_007718778.1">
    <property type="nucleotide sequence ID" value="NZ_JAWRJJ010000508.1"/>
</dbReference>
<dbReference type="AlphaFoldDB" id="A0A413F8A9"/>
<dbReference type="InterPro" id="IPR012460">
    <property type="entry name" value="DUF1667"/>
</dbReference>
<dbReference type="Pfam" id="PF07892">
    <property type="entry name" value="DUF1667"/>
    <property type="match status" value="1"/>
</dbReference>
<dbReference type="InterPro" id="IPR036593">
    <property type="entry name" value="CPE0013-like_sf"/>
</dbReference>
<evidence type="ECO:0000313" key="1">
    <source>
        <dbReference type="EMBL" id="RGX23304.1"/>
    </source>
</evidence>
<reference evidence="1 2" key="1">
    <citation type="submission" date="2018-08" db="EMBL/GenBank/DDBJ databases">
        <title>A genome reference for cultivated species of the human gut microbiota.</title>
        <authorList>
            <person name="Zou Y."/>
            <person name="Xue W."/>
            <person name="Luo G."/>
        </authorList>
    </citation>
    <scope>NUCLEOTIDE SEQUENCE [LARGE SCALE GENOMIC DNA]</scope>
    <source>
        <strain evidence="1 2">AF04-15</strain>
    </source>
</reference>
<dbReference type="PANTHER" id="PTHR39450">
    <property type="entry name" value="MOLYBDOPTERIN OXIDOREDUCTASE, 4FE-4S CLUSTER-BINDING SUBUNIT"/>
    <property type="match status" value="1"/>
</dbReference>
<dbReference type="Gene3D" id="3.10.530.10">
    <property type="entry name" value="CPE0013-like"/>
    <property type="match status" value="1"/>
</dbReference>
<evidence type="ECO:0000313" key="2">
    <source>
        <dbReference type="Proteomes" id="UP000283880"/>
    </source>
</evidence>
<protein>
    <submittedName>
        <fullName evidence="1">DUF1667 domain-containing protein</fullName>
    </submittedName>
</protein>
<dbReference type="EMBL" id="QSBM01000025">
    <property type="protein sequence ID" value="RGX23304.1"/>
    <property type="molecule type" value="Genomic_DNA"/>
</dbReference>
<dbReference type="PANTHER" id="PTHR39450:SF1">
    <property type="entry name" value="DUF1667 DOMAIN-CONTAINING PROTEIN"/>
    <property type="match status" value="1"/>
</dbReference>
<dbReference type="Gene3D" id="2.20.25.90">
    <property type="entry name" value="ADC-like domains"/>
    <property type="match status" value="1"/>
</dbReference>
<gene>
    <name evidence="1" type="ORF">DWV29_24795</name>
</gene>
<organism evidence="1 2">
    <name type="scientific">Enterocloster asparagiformis</name>
    <dbReference type="NCBI Taxonomy" id="333367"/>
    <lineage>
        <taxon>Bacteria</taxon>
        <taxon>Bacillati</taxon>
        <taxon>Bacillota</taxon>
        <taxon>Clostridia</taxon>
        <taxon>Lachnospirales</taxon>
        <taxon>Lachnospiraceae</taxon>
        <taxon>Enterocloster</taxon>
    </lineage>
</organism>
<dbReference type="SUPFAM" id="SSF160148">
    <property type="entry name" value="CPE0013-like"/>
    <property type="match status" value="1"/>
</dbReference>
<name>A0A413F8A9_9FIRM</name>
<dbReference type="Proteomes" id="UP000283880">
    <property type="component" value="Unassembled WGS sequence"/>
</dbReference>
<dbReference type="OrthoDB" id="9811531at2"/>